<organism evidence="3 4">
    <name type="scientific">Gossypium laxum</name>
    <dbReference type="NCBI Taxonomy" id="34288"/>
    <lineage>
        <taxon>Eukaryota</taxon>
        <taxon>Viridiplantae</taxon>
        <taxon>Streptophyta</taxon>
        <taxon>Embryophyta</taxon>
        <taxon>Tracheophyta</taxon>
        <taxon>Spermatophyta</taxon>
        <taxon>Magnoliopsida</taxon>
        <taxon>eudicotyledons</taxon>
        <taxon>Gunneridae</taxon>
        <taxon>Pentapetalae</taxon>
        <taxon>rosids</taxon>
        <taxon>malvids</taxon>
        <taxon>Malvales</taxon>
        <taxon>Malvaceae</taxon>
        <taxon>Malvoideae</taxon>
        <taxon>Gossypium</taxon>
    </lineage>
</organism>
<keyword evidence="2" id="KW-0472">Membrane</keyword>
<keyword evidence="4" id="KW-1185">Reference proteome</keyword>
<keyword evidence="2" id="KW-1133">Transmembrane helix</keyword>
<proteinExistence type="predicted"/>
<evidence type="ECO:0000256" key="2">
    <source>
        <dbReference type="SAM" id="Phobius"/>
    </source>
</evidence>
<accession>A0A7J8Z4W9</accession>
<evidence type="ECO:0000313" key="3">
    <source>
        <dbReference type="EMBL" id="MBA0706289.1"/>
    </source>
</evidence>
<feature type="region of interest" description="Disordered" evidence="1">
    <location>
        <begin position="1"/>
        <end position="24"/>
    </location>
</feature>
<evidence type="ECO:0000256" key="1">
    <source>
        <dbReference type="SAM" id="MobiDB-lite"/>
    </source>
</evidence>
<name>A0A7J8Z4W9_9ROSI</name>
<evidence type="ECO:0000313" key="4">
    <source>
        <dbReference type="Proteomes" id="UP000593574"/>
    </source>
</evidence>
<dbReference type="Proteomes" id="UP000593574">
    <property type="component" value="Unassembled WGS sequence"/>
</dbReference>
<dbReference type="EMBL" id="JABEZV010000002">
    <property type="protein sequence ID" value="MBA0706289.1"/>
    <property type="molecule type" value="Genomic_DNA"/>
</dbReference>
<reference evidence="3 4" key="1">
    <citation type="journal article" date="2019" name="Genome Biol. Evol.">
        <title>Insights into the evolution of the New World diploid cottons (Gossypium, subgenus Houzingenia) based on genome sequencing.</title>
        <authorList>
            <person name="Grover C.E."/>
            <person name="Arick M.A. 2nd"/>
            <person name="Thrash A."/>
            <person name="Conover J.L."/>
            <person name="Sanders W.S."/>
            <person name="Peterson D.G."/>
            <person name="Frelichowski J.E."/>
            <person name="Scheffler J.A."/>
            <person name="Scheffler B.E."/>
            <person name="Wendel J.F."/>
        </authorList>
    </citation>
    <scope>NUCLEOTIDE SEQUENCE [LARGE SCALE GENOMIC DNA]</scope>
    <source>
        <strain evidence="3">4</strain>
        <tissue evidence="3">Leaf</tissue>
    </source>
</reference>
<sequence length="110" mass="12780">MKKKSTSPVEHVSDSGSSKHKGCHMNRWRKQPRHLMWLFIGPEVNFNFAKNPLEIVGERSLTPPGIQAVAARRRRIVKWGGNHFLAWILITKGCSIMSYTYRESSLVMWW</sequence>
<protein>
    <submittedName>
        <fullName evidence="3">Uncharacterized protein</fullName>
    </submittedName>
</protein>
<dbReference type="AlphaFoldDB" id="A0A7J8Z4W9"/>
<feature type="transmembrane region" description="Helical" evidence="2">
    <location>
        <begin position="82"/>
        <end position="101"/>
    </location>
</feature>
<comment type="caution">
    <text evidence="3">The sequence shown here is derived from an EMBL/GenBank/DDBJ whole genome shotgun (WGS) entry which is preliminary data.</text>
</comment>
<gene>
    <name evidence="3" type="ORF">Golax_018409</name>
</gene>
<keyword evidence="2" id="KW-0812">Transmembrane</keyword>